<organism evidence="2 3">
    <name type="scientific">Nonomuraea rosea</name>
    <dbReference type="NCBI Taxonomy" id="638574"/>
    <lineage>
        <taxon>Bacteria</taxon>
        <taxon>Bacillati</taxon>
        <taxon>Actinomycetota</taxon>
        <taxon>Actinomycetes</taxon>
        <taxon>Streptosporangiales</taxon>
        <taxon>Streptosporangiaceae</taxon>
        <taxon>Nonomuraea</taxon>
    </lineage>
</organism>
<accession>A0ABP6ZS68</accession>
<proteinExistence type="predicted"/>
<dbReference type="Proteomes" id="UP001500630">
    <property type="component" value="Unassembled WGS sequence"/>
</dbReference>
<dbReference type="EMBL" id="BAABDQ010000054">
    <property type="protein sequence ID" value="GAA3616233.1"/>
    <property type="molecule type" value="Genomic_DNA"/>
</dbReference>
<sequence>MAAASTAAANLRQYAEHPVTAVVRDALAAGLDWWALGEHLGPAPLACTHRPPTSSTAAPPKGLRTPAQQRPDLAVVCTAGLLDAHDLDNESGIDLDDLGDDHSLTQDLSVVRLRTAAAAVGEDAWIAVRLPGTYEGEDEIDDNAAISRWSTVVTHPDELGWLREALHHRDETEDPDDELEPL</sequence>
<keyword evidence="3" id="KW-1185">Reference proteome</keyword>
<name>A0ABP6ZS68_9ACTN</name>
<comment type="caution">
    <text evidence="2">The sequence shown here is derived from an EMBL/GenBank/DDBJ whole genome shotgun (WGS) entry which is preliminary data.</text>
</comment>
<evidence type="ECO:0000256" key="1">
    <source>
        <dbReference type="SAM" id="MobiDB-lite"/>
    </source>
</evidence>
<gene>
    <name evidence="2" type="ORF">GCM10022419_121880</name>
</gene>
<reference evidence="3" key="1">
    <citation type="journal article" date="2019" name="Int. J. Syst. Evol. Microbiol.">
        <title>The Global Catalogue of Microorganisms (GCM) 10K type strain sequencing project: providing services to taxonomists for standard genome sequencing and annotation.</title>
        <authorList>
            <consortium name="The Broad Institute Genomics Platform"/>
            <consortium name="The Broad Institute Genome Sequencing Center for Infectious Disease"/>
            <person name="Wu L."/>
            <person name="Ma J."/>
        </authorList>
    </citation>
    <scope>NUCLEOTIDE SEQUENCE [LARGE SCALE GENOMIC DNA]</scope>
    <source>
        <strain evidence="3">JCM 17326</strain>
    </source>
</reference>
<feature type="region of interest" description="Disordered" evidence="1">
    <location>
        <begin position="46"/>
        <end position="66"/>
    </location>
</feature>
<dbReference type="RefSeq" id="WP_345577259.1">
    <property type="nucleotide sequence ID" value="NZ_BAABDQ010000054.1"/>
</dbReference>
<evidence type="ECO:0000313" key="3">
    <source>
        <dbReference type="Proteomes" id="UP001500630"/>
    </source>
</evidence>
<protein>
    <submittedName>
        <fullName evidence="2">Uncharacterized protein</fullName>
    </submittedName>
</protein>
<evidence type="ECO:0000313" key="2">
    <source>
        <dbReference type="EMBL" id="GAA3616233.1"/>
    </source>
</evidence>